<evidence type="ECO:0000256" key="4">
    <source>
        <dbReference type="ARBA" id="ARBA00038168"/>
    </source>
</evidence>
<accession>A0A2M7H3Y6</accession>
<comment type="similarity">
    <text evidence="4">Belongs to the cytochrome b5 family.</text>
</comment>
<dbReference type="PRINTS" id="PR00363">
    <property type="entry name" value="CYTOCHROMEB5"/>
</dbReference>
<dbReference type="GO" id="GO:0020037">
    <property type="term" value="F:heme binding"/>
    <property type="evidence" value="ECO:0007669"/>
    <property type="project" value="InterPro"/>
</dbReference>
<dbReference type="InterPro" id="IPR036400">
    <property type="entry name" value="Cyt_B5-like_heme/steroid_sf"/>
</dbReference>
<dbReference type="PANTHER" id="PTHR19359:SF95">
    <property type="entry name" value="CYTOCHROME B5 TYPE B"/>
    <property type="match status" value="1"/>
</dbReference>
<dbReference type="SMART" id="SM01117">
    <property type="entry name" value="Cyt-b5"/>
    <property type="match status" value="1"/>
</dbReference>
<evidence type="ECO:0000259" key="6">
    <source>
        <dbReference type="PROSITE" id="PS50255"/>
    </source>
</evidence>
<keyword evidence="5" id="KW-0472">Membrane</keyword>
<dbReference type="GO" id="GO:0046872">
    <property type="term" value="F:metal ion binding"/>
    <property type="evidence" value="ECO:0007669"/>
    <property type="project" value="UniProtKB-KW"/>
</dbReference>
<protein>
    <recommendedName>
        <fullName evidence="6">Cytochrome b5 heme-binding domain-containing protein</fullName>
    </recommendedName>
</protein>
<dbReference type="PROSITE" id="PS50255">
    <property type="entry name" value="CYTOCHROME_B5_2"/>
    <property type="match status" value="1"/>
</dbReference>
<organism evidence="7 8">
    <name type="scientific">Candidatus Kerfeldbacteria bacterium CG15_BIG_FIL_POST_REV_8_21_14_020_45_12</name>
    <dbReference type="NCBI Taxonomy" id="2014247"/>
    <lineage>
        <taxon>Bacteria</taxon>
        <taxon>Candidatus Kerfeldiibacteriota</taxon>
    </lineage>
</organism>
<dbReference type="SUPFAM" id="SSF55856">
    <property type="entry name" value="Cytochrome b5-like heme/steroid binding domain"/>
    <property type="match status" value="1"/>
</dbReference>
<dbReference type="InterPro" id="IPR001199">
    <property type="entry name" value="Cyt_B5-like_heme/steroid-bd"/>
</dbReference>
<keyword evidence="5" id="KW-1133">Transmembrane helix</keyword>
<evidence type="ECO:0000313" key="8">
    <source>
        <dbReference type="Proteomes" id="UP000230292"/>
    </source>
</evidence>
<feature type="domain" description="Cytochrome b5 heme-binding" evidence="6">
    <location>
        <begin position="54"/>
        <end position="129"/>
    </location>
</feature>
<dbReference type="Gene3D" id="3.10.120.10">
    <property type="entry name" value="Cytochrome b5-like heme/steroid binding domain"/>
    <property type="match status" value="1"/>
</dbReference>
<name>A0A2M7H3Y6_9BACT</name>
<gene>
    <name evidence="7" type="ORF">COW24_03150</name>
</gene>
<dbReference type="EMBL" id="PFGC01000037">
    <property type="protein sequence ID" value="PIW36929.1"/>
    <property type="molecule type" value="Genomic_DNA"/>
</dbReference>
<keyword evidence="3" id="KW-0408">Iron</keyword>
<evidence type="ECO:0000313" key="7">
    <source>
        <dbReference type="EMBL" id="PIW36929.1"/>
    </source>
</evidence>
<keyword evidence="1" id="KW-0349">Heme</keyword>
<dbReference type="PROSITE" id="PS00191">
    <property type="entry name" value="CYTOCHROME_B5_1"/>
    <property type="match status" value="1"/>
</dbReference>
<dbReference type="Pfam" id="PF00173">
    <property type="entry name" value="Cyt-b5"/>
    <property type="match status" value="1"/>
</dbReference>
<dbReference type="PANTHER" id="PTHR19359">
    <property type="entry name" value="CYTOCHROME B5"/>
    <property type="match status" value="1"/>
</dbReference>
<keyword evidence="5" id="KW-0812">Transmembrane</keyword>
<sequence>MKKITLVALVIFTIIVVGVGILGVLFPPVKSNTVPSKSANVNGVNQGATTQSETAGISKTEISKHSTASDCYLLINGNVYDVSAYIGVHPGGSSSITSRCGGEVTSIFTAIHSNFAWNLLGKYYIGPLETTVATGSTADTGTSAQDVFTVIQTALLDKYPNAEIIATKPSKSYYVSKLIYQGTLYEVHTDALGTVLGEEVQDDENDWTIWDTDADDLE</sequence>
<evidence type="ECO:0000256" key="2">
    <source>
        <dbReference type="ARBA" id="ARBA00022723"/>
    </source>
</evidence>
<reference evidence="7 8" key="1">
    <citation type="submission" date="2017-09" db="EMBL/GenBank/DDBJ databases">
        <title>Depth-based differentiation of microbial function through sediment-hosted aquifers and enrichment of novel symbionts in the deep terrestrial subsurface.</title>
        <authorList>
            <person name="Probst A.J."/>
            <person name="Ladd B."/>
            <person name="Jarett J.K."/>
            <person name="Geller-Mcgrath D.E."/>
            <person name="Sieber C.M."/>
            <person name="Emerson J.B."/>
            <person name="Anantharaman K."/>
            <person name="Thomas B.C."/>
            <person name="Malmstrom R."/>
            <person name="Stieglmeier M."/>
            <person name="Klingl A."/>
            <person name="Woyke T."/>
            <person name="Ryan C.M."/>
            <person name="Banfield J.F."/>
        </authorList>
    </citation>
    <scope>NUCLEOTIDE SEQUENCE [LARGE SCALE GENOMIC DNA]</scope>
    <source>
        <strain evidence="7">CG15_BIG_FIL_POST_REV_8_21_14_020_45_12</strain>
    </source>
</reference>
<dbReference type="InterPro" id="IPR018506">
    <property type="entry name" value="Cyt_B5_heme-BS"/>
</dbReference>
<keyword evidence="2" id="KW-0479">Metal-binding</keyword>
<evidence type="ECO:0000256" key="3">
    <source>
        <dbReference type="ARBA" id="ARBA00023004"/>
    </source>
</evidence>
<feature type="transmembrane region" description="Helical" evidence="5">
    <location>
        <begin position="7"/>
        <end position="26"/>
    </location>
</feature>
<dbReference type="AlphaFoldDB" id="A0A2M7H3Y6"/>
<dbReference type="InterPro" id="IPR050668">
    <property type="entry name" value="Cytochrome_b5"/>
</dbReference>
<evidence type="ECO:0000256" key="1">
    <source>
        <dbReference type="ARBA" id="ARBA00022617"/>
    </source>
</evidence>
<evidence type="ECO:0000256" key="5">
    <source>
        <dbReference type="SAM" id="Phobius"/>
    </source>
</evidence>
<dbReference type="GO" id="GO:0016020">
    <property type="term" value="C:membrane"/>
    <property type="evidence" value="ECO:0007669"/>
    <property type="project" value="TreeGrafter"/>
</dbReference>
<comment type="caution">
    <text evidence="7">The sequence shown here is derived from an EMBL/GenBank/DDBJ whole genome shotgun (WGS) entry which is preliminary data.</text>
</comment>
<proteinExistence type="inferred from homology"/>
<dbReference type="Proteomes" id="UP000230292">
    <property type="component" value="Unassembled WGS sequence"/>
</dbReference>